<dbReference type="Proteomes" id="UP000177798">
    <property type="component" value="Chromosome 6"/>
</dbReference>
<feature type="region of interest" description="Disordered" evidence="2">
    <location>
        <begin position="248"/>
        <end position="296"/>
    </location>
</feature>
<dbReference type="AlphaFoldDB" id="A0A1D9Q6Y4"/>
<reference evidence="4" key="1">
    <citation type="journal article" date="2017" name="Genome Biol. Evol.">
        <title>The complete genome sequence of the phytopathogenic fungus Sclerotinia sclerotiorum reveals insights into the genome architecture of broad host range pathogens.</title>
        <authorList>
            <person name="Derbyshire M."/>
            <person name="Denton-Giles M."/>
            <person name="Hegedus D."/>
            <person name="Seifbarghy S."/>
            <person name="Rollins J."/>
            <person name="van Kan J."/>
            <person name="Seidl M.F."/>
            <person name="Faino L."/>
            <person name="Mbengue M."/>
            <person name="Navaud O."/>
            <person name="Raffaele S."/>
            <person name="Hammond-Kosack K."/>
            <person name="Heard S."/>
            <person name="Oliver R."/>
        </authorList>
    </citation>
    <scope>NUCLEOTIDE SEQUENCE [LARGE SCALE GENOMIC DNA]</scope>
    <source>
        <strain evidence="4">ATCC 18683 / 1980 / Ss-1</strain>
    </source>
</reference>
<name>A0A1D9Q6Y4_SCLS1</name>
<evidence type="ECO:0000256" key="1">
    <source>
        <dbReference type="SAM" id="Coils"/>
    </source>
</evidence>
<evidence type="ECO:0000313" key="4">
    <source>
        <dbReference type="Proteomes" id="UP000177798"/>
    </source>
</evidence>
<organism evidence="3 4">
    <name type="scientific">Sclerotinia sclerotiorum (strain ATCC 18683 / 1980 / Ss-1)</name>
    <name type="common">White mold</name>
    <name type="synonym">Whetzelinia sclerotiorum</name>
    <dbReference type="NCBI Taxonomy" id="665079"/>
    <lineage>
        <taxon>Eukaryota</taxon>
        <taxon>Fungi</taxon>
        <taxon>Dikarya</taxon>
        <taxon>Ascomycota</taxon>
        <taxon>Pezizomycotina</taxon>
        <taxon>Leotiomycetes</taxon>
        <taxon>Helotiales</taxon>
        <taxon>Sclerotiniaceae</taxon>
        <taxon>Sclerotinia</taxon>
    </lineage>
</organism>
<accession>A0A1D9Q6Y4</accession>
<sequence length="343" mass="38414">MSASMCTTNLTHESETISKIEGNLLSKEVELYMLEIVVSIEEKTVLNLFHEAKRKRLEAKEFGSQWTEKSGALLSKKNQHELIVENIRMHTAYLEKIRGVEAGNKEGYTFEEHLKRENKELENKVESLQQALKAAKASMEEEISRLKADFDALVITNRHTSASLNQEIEGLKGDKEFLTITNSDTKISMGNVIDELKVEVASLTAINHGLTSTTEKHGQLEESRRKDFGHKVAQLDMNSQGARASFLESAKDSYTNKSRRRLDSGRRPSNNVSTTCDGVRRPSARTTSNYRVGGNPKVGDDCLVPALYKSVKSDLYDRDVRAPQAVADSHQGRGAQSNVQGWW</sequence>
<proteinExistence type="predicted"/>
<evidence type="ECO:0000256" key="2">
    <source>
        <dbReference type="SAM" id="MobiDB-lite"/>
    </source>
</evidence>
<keyword evidence="1" id="KW-0175">Coiled coil</keyword>
<protein>
    <submittedName>
        <fullName evidence="3">Uncharacterized protein</fullName>
    </submittedName>
</protein>
<dbReference type="OrthoDB" id="3560679at2759"/>
<feature type="region of interest" description="Disordered" evidence="2">
    <location>
        <begin position="324"/>
        <end position="343"/>
    </location>
</feature>
<feature type="compositionally biased region" description="Polar residues" evidence="2">
    <location>
        <begin position="334"/>
        <end position="343"/>
    </location>
</feature>
<feature type="coiled-coil region" evidence="1">
    <location>
        <begin position="111"/>
        <end position="149"/>
    </location>
</feature>
<dbReference type="VEuPathDB" id="FungiDB:sscle_06g054610"/>
<gene>
    <name evidence="3" type="ORF">sscle_06g054610</name>
</gene>
<feature type="compositionally biased region" description="Polar residues" evidence="2">
    <location>
        <begin position="267"/>
        <end position="276"/>
    </location>
</feature>
<dbReference type="RefSeq" id="XP_001586469.1">
    <property type="nucleotide sequence ID" value="XM_001586419.1"/>
</dbReference>
<dbReference type="KEGG" id="ssl:SS1G_12455"/>
<dbReference type="EMBL" id="CP017819">
    <property type="protein sequence ID" value="APA10691.1"/>
    <property type="molecule type" value="Genomic_DNA"/>
</dbReference>
<evidence type="ECO:0000313" key="3">
    <source>
        <dbReference type="EMBL" id="APA10691.1"/>
    </source>
</evidence>